<sequence>MWTSIITSIYQAARTAKPRQLLQIPRQYVVLGPPLRTFHFAPPLQTTKSQKEGELDRNVLNPERSEAVKTGTDSEVGADKNSYDPSRTTPDSELQQSAEASRRDSKLGDPLDVSGANKEISRTWDPTNGSARGIPKAEPSRKGLSKKKGVIKTGPK</sequence>
<feature type="compositionally biased region" description="Basic and acidic residues" evidence="1">
    <location>
        <begin position="49"/>
        <end position="67"/>
    </location>
</feature>
<reference evidence="2 3" key="1">
    <citation type="submission" date="2019-06" db="EMBL/GenBank/DDBJ databases">
        <title>Wine fermentation using esterase from Monascus purpureus.</title>
        <authorList>
            <person name="Geng C."/>
            <person name="Zhang Y."/>
        </authorList>
    </citation>
    <scope>NUCLEOTIDE SEQUENCE [LARGE SCALE GENOMIC DNA]</scope>
    <source>
        <strain evidence="2">HQ1</strain>
    </source>
</reference>
<feature type="compositionally biased region" description="Polar residues" evidence="1">
    <location>
        <begin position="83"/>
        <end position="99"/>
    </location>
</feature>
<gene>
    <name evidence="2" type="ORF">MPDQ_000132</name>
</gene>
<dbReference type="PANTHER" id="PTHR42090:SF1">
    <property type="match status" value="1"/>
</dbReference>
<dbReference type="EMBL" id="VIFY01000001">
    <property type="protein sequence ID" value="TQB77591.1"/>
    <property type="molecule type" value="Genomic_DNA"/>
</dbReference>
<dbReference type="STRING" id="5098.A0A507R6Z9"/>
<dbReference type="Proteomes" id="UP000319663">
    <property type="component" value="Unassembled WGS sequence"/>
</dbReference>
<feature type="region of interest" description="Disordered" evidence="1">
    <location>
        <begin position="46"/>
        <end position="156"/>
    </location>
</feature>
<evidence type="ECO:0000256" key="1">
    <source>
        <dbReference type="SAM" id="MobiDB-lite"/>
    </source>
</evidence>
<evidence type="ECO:0000313" key="2">
    <source>
        <dbReference type="EMBL" id="TQB77591.1"/>
    </source>
</evidence>
<comment type="caution">
    <text evidence="2">The sequence shown here is derived from an EMBL/GenBank/DDBJ whole genome shotgun (WGS) entry which is preliminary data.</text>
</comment>
<accession>A0A507R6Z9</accession>
<feature type="compositionally biased region" description="Basic residues" evidence="1">
    <location>
        <begin position="143"/>
        <end position="156"/>
    </location>
</feature>
<name>A0A507R6Z9_MONPU</name>
<organism evidence="2 3">
    <name type="scientific">Monascus purpureus</name>
    <name type="common">Red mold</name>
    <name type="synonym">Monascus anka</name>
    <dbReference type="NCBI Taxonomy" id="5098"/>
    <lineage>
        <taxon>Eukaryota</taxon>
        <taxon>Fungi</taxon>
        <taxon>Dikarya</taxon>
        <taxon>Ascomycota</taxon>
        <taxon>Pezizomycotina</taxon>
        <taxon>Eurotiomycetes</taxon>
        <taxon>Eurotiomycetidae</taxon>
        <taxon>Eurotiales</taxon>
        <taxon>Aspergillaceae</taxon>
        <taxon>Monascus</taxon>
    </lineage>
</organism>
<keyword evidence="3" id="KW-1185">Reference proteome</keyword>
<dbReference type="OrthoDB" id="4220319at2759"/>
<dbReference type="PANTHER" id="PTHR42090">
    <property type="match status" value="1"/>
</dbReference>
<evidence type="ECO:0000313" key="3">
    <source>
        <dbReference type="Proteomes" id="UP000319663"/>
    </source>
</evidence>
<proteinExistence type="predicted"/>
<protein>
    <submittedName>
        <fullName evidence="2">Uncharacterized protein</fullName>
    </submittedName>
</protein>
<feature type="compositionally biased region" description="Basic and acidic residues" evidence="1">
    <location>
        <begin position="100"/>
        <end position="109"/>
    </location>
</feature>
<dbReference type="AlphaFoldDB" id="A0A507R6Z9"/>